<keyword evidence="2" id="KW-1185">Reference proteome</keyword>
<protein>
    <submittedName>
        <fullName evidence="1">Uncharacterized protein</fullName>
    </submittedName>
</protein>
<reference evidence="2" key="1">
    <citation type="journal article" date="2023" name="Nat. Plants">
        <title>Single-cell RNA sequencing provides a high-resolution roadmap for understanding the multicellular compartmentation of specialized metabolism.</title>
        <authorList>
            <person name="Sun S."/>
            <person name="Shen X."/>
            <person name="Li Y."/>
            <person name="Li Y."/>
            <person name="Wang S."/>
            <person name="Li R."/>
            <person name="Zhang H."/>
            <person name="Shen G."/>
            <person name="Guo B."/>
            <person name="Wei J."/>
            <person name="Xu J."/>
            <person name="St-Pierre B."/>
            <person name="Chen S."/>
            <person name="Sun C."/>
        </authorList>
    </citation>
    <scope>NUCLEOTIDE SEQUENCE [LARGE SCALE GENOMIC DNA]</scope>
</reference>
<accession>A0ACC0CHT4</accession>
<gene>
    <name evidence="1" type="ORF">M9H77_05728</name>
</gene>
<dbReference type="Proteomes" id="UP001060085">
    <property type="component" value="Linkage Group LG01"/>
</dbReference>
<organism evidence="1 2">
    <name type="scientific">Catharanthus roseus</name>
    <name type="common">Madagascar periwinkle</name>
    <name type="synonym">Vinca rosea</name>
    <dbReference type="NCBI Taxonomy" id="4058"/>
    <lineage>
        <taxon>Eukaryota</taxon>
        <taxon>Viridiplantae</taxon>
        <taxon>Streptophyta</taxon>
        <taxon>Embryophyta</taxon>
        <taxon>Tracheophyta</taxon>
        <taxon>Spermatophyta</taxon>
        <taxon>Magnoliopsida</taxon>
        <taxon>eudicotyledons</taxon>
        <taxon>Gunneridae</taxon>
        <taxon>Pentapetalae</taxon>
        <taxon>asterids</taxon>
        <taxon>lamiids</taxon>
        <taxon>Gentianales</taxon>
        <taxon>Apocynaceae</taxon>
        <taxon>Rauvolfioideae</taxon>
        <taxon>Vinceae</taxon>
        <taxon>Catharanthinae</taxon>
        <taxon>Catharanthus</taxon>
    </lineage>
</organism>
<name>A0ACC0CHT4_CATRO</name>
<evidence type="ECO:0000313" key="1">
    <source>
        <dbReference type="EMBL" id="KAI5684500.1"/>
    </source>
</evidence>
<dbReference type="EMBL" id="CM044701">
    <property type="protein sequence ID" value="KAI5684500.1"/>
    <property type="molecule type" value="Genomic_DNA"/>
</dbReference>
<evidence type="ECO:0000313" key="2">
    <source>
        <dbReference type="Proteomes" id="UP001060085"/>
    </source>
</evidence>
<sequence>MVSSKDDSSSDSENSSGDVPESNSRLFDEGEKVLAYHGPKIYEAKVQKTEIRKNEWRYFVHYLGWNKNWDEWVDAERLMKYNEENILKQKSLDKKQGVDKSTRSARSTQTKPKSSADAKVDKDEVKNTTPKGKKRKADSGTEKANISSEKLIKIQIPSTLKKQLVDDWEFVTQQNKLVKLPRTPSVDDILAKYLEYRSKKDGMVNDSIGDILNGLRCYFDKALPTILLYKKERQQYHDEMTENTSTPSKVYGAEHLLRLFVKLPELLAYVKIEEDALNRLQQKLLDFLKFLQKNQSSFFLSSYSSTKVSEGGNKSKDN</sequence>
<proteinExistence type="predicted"/>
<comment type="caution">
    <text evidence="1">The sequence shown here is derived from an EMBL/GenBank/DDBJ whole genome shotgun (WGS) entry which is preliminary data.</text>
</comment>